<reference evidence="2 3" key="1">
    <citation type="journal article" date="2009" name="Stand. Genomic Sci.">
        <title>Complete genome sequence of Catenulispora acidiphila type strain (ID 139908).</title>
        <authorList>
            <person name="Copeland A."/>
            <person name="Lapidus A."/>
            <person name="Glavina Del Rio T."/>
            <person name="Nolan M."/>
            <person name="Lucas S."/>
            <person name="Chen F."/>
            <person name="Tice H."/>
            <person name="Cheng J.F."/>
            <person name="Bruce D."/>
            <person name="Goodwin L."/>
            <person name="Pitluck S."/>
            <person name="Mikhailova N."/>
            <person name="Pati A."/>
            <person name="Ivanova N."/>
            <person name="Mavromatis K."/>
            <person name="Chen A."/>
            <person name="Palaniappan K."/>
            <person name="Chain P."/>
            <person name="Land M."/>
            <person name="Hauser L."/>
            <person name="Chang Y.J."/>
            <person name="Jeffries C.D."/>
            <person name="Chertkov O."/>
            <person name="Brettin T."/>
            <person name="Detter J.C."/>
            <person name="Han C."/>
            <person name="Ali Z."/>
            <person name="Tindall B.J."/>
            <person name="Goker M."/>
            <person name="Bristow J."/>
            <person name="Eisen J.A."/>
            <person name="Markowitz V."/>
            <person name="Hugenholtz P."/>
            <person name="Kyrpides N.C."/>
            <person name="Klenk H.P."/>
        </authorList>
    </citation>
    <scope>NUCLEOTIDE SEQUENCE [LARGE SCALE GENOMIC DNA]</scope>
    <source>
        <strain evidence="3">DSM 44928 / JCM 14897 / NBRC 102108 / NRRL B-24433 / ID139908</strain>
    </source>
</reference>
<dbReference type="KEGG" id="cai:Caci_7162"/>
<evidence type="ECO:0000256" key="1">
    <source>
        <dbReference type="SAM" id="Phobius"/>
    </source>
</evidence>
<feature type="transmembrane region" description="Helical" evidence="1">
    <location>
        <begin position="149"/>
        <end position="167"/>
    </location>
</feature>
<feature type="transmembrane region" description="Helical" evidence="1">
    <location>
        <begin position="466"/>
        <end position="486"/>
    </location>
</feature>
<feature type="transmembrane region" description="Helical" evidence="1">
    <location>
        <begin position="179"/>
        <end position="196"/>
    </location>
</feature>
<keyword evidence="1" id="KW-0812">Transmembrane</keyword>
<dbReference type="InParanoid" id="C7Q6X8"/>
<keyword evidence="3" id="KW-1185">Reference proteome</keyword>
<name>C7Q6X8_CATAD</name>
<feature type="transmembrane region" description="Helical" evidence="1">
    <location>
        <begin position="435"/>
        <end position="454"/>
    </location>
</feature>
<dbReference type="AlphaFoldDB" id="C7Q6X8"/>
<dbReference type="EMBL" id="CP001700">
    <property type="protein sequence ID" value="ACU75991.1"/>
    <property type="molecule type" value="Genomic_DNA"/>
</dbReference>
<evidence type="ECO:0000313" key="2">
    <source>
        <dbReference type="EMBL" id="ACU75991.1"/>
    </source>
</evidence>
<feature type="transmembrane region" description="Helical" evidence="1">
    <location>
        <begin position="125"/>
        <end position="142"/>
    </location>
</feature>
<sequence length="522" mass="56125">MAYQLSGVRSRLRAHRWMRVPISPVGLGVISGALMAIRLLVPVPVGMADNNDGSRLLCLVGADAGAVHSSALPYWQYVVERYPFTPSPHHCEPYPSTMLLPAKLAALVHQHILGLAGAIDLRELAVEYCLVVGFVMWVAARLTRSWRPAARGAFLVALFLVLAEATFADYANSPYTETAALWGLAVFSVAGVAASVTHSRQRAAYVVAWVAALFTVGAKVETLTMAIPLCVFFGSRKLDWGRFSGGLRARAIPTLTVLSLVGIAMWQGGAFGGGPNDQQTNVRNELTMTLMPLSGDPGGVATGLGLPHSFGAYSGTSIWSAHPMQQDPAFDPSRVTFVRIAGYLATHPRLTARVLASGSGPFLRLFRTDYYIGDYTKADSLGRPQREDHRIAVISWVANHFAWVGFGGIVAFWIACAIGAVLLRRRSAKGSPQRAFAIVSLTFTAGSVIQYLTAVFGEGNEVTKHLVVSLFCATLAPLWIVAVGIAHRRPAEASAAVVPKRRESPTYSLDRVNAPYPSGDAR</sequence>
<organism evidence="2 3">
    <name type="scientific">Catenulispora acidiphila (strain DSM 44928 / JCM 14897 / NBRC 102108 / NRRL B-24433 / ID139908)</name>
    <dbReference type="NCBI Taxonomy" id="479433"/>
    <lineage>
        <taxon>Bacteria</taxon>
        <taxon>Bacillati</taxon>
        <taxon>Actinomycetota</taxon>
        <taxon>Actinomycetes</taxon>
        <taxon>Catenulisporales</taxon>
        <taxon>Catenulisporaceae</taxon>
        <taxon>Catenulispora</taxon>
    </lineage>
</organism>
<dbReference type="HOGENOM" id="CLU_037103_0_0_11"/>
<gene>
    <name evidence="2" type="ordered locus">Caci_7162</name>
</gene>
<accession>C7Q6X8</accession>
<evidence type="ECO:0000313" key="3">
    <source>
        <dbReference type="Proteomes" id="UP000000851"/>
    </source>
</evidence>
<dbReference type="Proteomes" id="UP000000851">
    <property type="component" value="Chromosome"/>
</dbReference>
<dbReference type="STRING" id="479433.Caci_7162"/>
<feature type="transmembrane region" description="Helical" evidence="1">
    <location>
        <begin position="401"/>
        <end position="423"/>
    </location>
</feature>
<keyword evidence="1" id="KW-1133">Transmembrane helix</keyword>
<feature type="transmembrane region" description="Helical" evidence="1">
    <location>
        <begin position="203"/>
        <end position="220"/>
    </location>
</feature>
<evidence type="ECO:0008006" key="4">
    <source>
        <dbReference type="Google" id="ProtNLM"/>
    </source>
</evidence>
<feature type="transmembrane region" description="Helical" evidence="1">
    <location>
        <begin position="20"/>
        <end position="41"/>
    </location>
</feature>
<keyword evidence="1" id="KW-0472">Membrane</keyword>
<dbReference type="eggNOG" id="COG1215">
    <property type="taxonomic scope" value="Bacteria"/>
</dbReference>
<protein>
    <recommendedName>
        <fullName evidence="4">Glycosyltransferase RgtA/B/C/D-like domain-containing protein</fullName>
    </recommendedName>
</protein>
<proteinExistence type="predicted"/>